<keyword evidence="1 3" id="KW-0378">Hydrolase</keyword>
<dbReference type="OrthoDB" id="9794725at2"/>
<gene>
    <name evidence="3" type="ORF">D1831_02690</name>
</gene>
<protein>
    <submittedName>
        <fullName evidence="3">Alpha/beta hydrolase</fullName>
    </submittedName>
</protein>
<evidence type="ECO:0000313" key="4">
    <source>
        <dbReference type="Proteomes" id="UP000283633"/>
    </source>
</evidence>
<dbReference type="AlphaFoldDB" id="A0A426D9R4"/>
<evidence type="ECO:0000313" key="3">
    <source>
        <dbReference type="EMBL" id="RRK11303.1"/>
    </source>
</evidence>
<evidence type="ECO:0000256" key="1">
    <source>
        <dbReference type="ARBA" id="ARBA00022801"/>
    </source>
</evidence>
<reference evidence="3 4" key="1">
    <citation type="submission" date="2018-08" db="EMBL/GenBank/DDBJ databases">
        <title>Genome Lactobacillus garii FI11369.</title>
        <authorList>
            <person name="Diaz M."/>
            <person name="Narbad A."/>
        </authorList>
    </citation>
    <scope>NUCLEOTIDE SEQUENCE [LARGE SCALE GENOMIC DNA]</scope>
    <source>
        <strain evidence="3 4">FI11369</strain>
    </source>
</reference>
<dbReference type="InterPro" id="IPR029058">
    <property type="entry name" value="AB_hydrolase_fold"/>
</dbReference>
<accession>A0A426D9R4</accession>
<comment type="caution">
    <text evidence="3">The sequence shown here is derived from an EMBL/GenBank/DDBJ whole genome shotgun (WGS) entry which is preliminary data.</text>
</comment>
<dbReference type="GO" id="GO:0016787">
    <property type="term" value="F:hydrolase activity"/>
    <property type="evidence" value="ECO:0007669"/>
    <property type="project" value="UniProtKB-KW"/>
</dbReference>
<dbReference type="InterPro" id="IPR050300">
    <property type="entry name" value="GDXG_lipolytic_enzyme"/>
</dbReference>
<dbReference type="Gene3D" id="3.40.50.1820">
    <property type="entry name" value="alpha/beta hydrolase"/>
    <property type="match status" value="1"/>
</dbReference>
<proteinExistence type="predicted"/>
<feature type="domain" description="BD-FAE-like" evidence="2">
    <location>
        <begin position="31"/>
        <end position="215"/>
    </location>
</feature>
<dbReference type="PANTHER" id="PTHR48081:SF6">
    <property type="entry name" value="PEPTIDASE S9 PROLYL OLIGOPEPTIDASE CATALYTIC DOMAIN-CONTAINING PROTEIN"/>
    <property type="match status" value="1"/>
</dbReference>
<evidence type="ECO:0000259" key="2">
    <source>
        <dbReference type="Pfam" id="PF20434"/>
    </source>
</evidence>
<dbReference type="Pfam" id="PF20434">
    <property type="entry name" value="BD-FAE"/>
    <property type="match status" value="1"/>
</dbReference>
<dbReference type="PANTHER" id="PTHR48081">
    <property type="entry name" value="AB HYDROLASE SUPERFAMILY PROTEIN C4A8.06C"/>
    <property type="match status" value="1"/>
</dbReference>
<keyword evidence="4" id="KW-1185">Reference proteome</keyword>
<organism evidence="3 4">
    <name type="scientific">Lactiplantibacillus garii</name>
    <dbReference type="NCBI Taxonomy" id="2306423"/>
    <lineage>
        <taxon>Bacteria</taxon>
        <taxon>Bacillati</taxon>
        <taxon>Bacillota</taxon>
        <taxon>Bacilli</taxon>
        <taxon>Lactobacillales</taxon>
        <taxon>Lactobacillaceae</taxon>
        <taxon>Lactiplantibacillus</taxon>
    </lineage>
</organism>
<dbReference type="SUPFAM" id="SSF53474">
    <property type="entry name" value="alpha/beta-Hydrolases"/>
    <property type="match status" value="1"/>
</dbReference>
<name>A0A426D9R4_9LACO</name>
<dbReference type="RefSeq" id="WP_125071385.1">
    <property type="nucleotide sequence ID" value="NZ_QWZQ01000006.1"/>
</dbReference>
<dbReference type="Proteomes" id="UP000283633">
    <property type="component" value="Unassembled WGS sequence"/>
</dbReference>
<dbReference type="EMBL" id="QWZQ01000006">
    <property type="protein sequence ID" value="RRK11303.1"/>
    <property type="molecule type" value="Genomic_DNA"/>
</dbReference>
<sequence length="276" mass="30533">MQVEHQTLSAAEHPFQVTAYWLDQISDFEEPVNYPVMIICPGGGFTYHSGREEAPIATRFNAEGMHTIVLNYQLENDGTTVYPWALQQVAQTIAWVTEHAQQRHVATDRIILTGFSAGGHVVALYNAVTTDPALRQAYGLNDYPGEHAAVVLGYPVIDLNAGFPGSAAERDKVTTDARLWAAQKLVSEETKPAFVWQTATDELVPAQNSLLYVQALMAKNVDVEYHLFGSGIHGLALANHVTEKPNKAKYLNDQASQWTKLATRWLQRQGLLAGEF</sequence>
<dbReference type="InterPro" id="IPR049492">
    <property type="entry name" value="BD-FAE-like_dom"/>
</dbReference>